<dbReference type="EMBL" id="NXLV01000003">
    <property type="protein sequence ID" value="RDU71408.1"/>
    <property type="molecule type" value="Genomic_DNA"/>
</dbReference>
<dbReference type="Pfam" id="PF13635">
    <property type="entry name" value="DUF4143"/>
    <property type="match status" value="1"/>
</dbReference>
<dbReference type="OrthoDB" id="9768467at2"/>
<dbReference type="RefSeq" id="WP_115569120.1">
    <property type="nucleotide sequence ID" value="NZ_NXLV01000003.1"/>
</dbReference>
<dbReference type="SUPFAM" id="SSF52540">
    <property type="entry name" value="P-loop containing nucleoside triphosphate hydrolases"/>
    <property type="match status" value="1"/>
</dbReference>
<dbReference type="InterPro" id="IPR025420">
    <property type="entry name" value="DUF4143"/>
</dbReference>
<gene>
    <name evidence="2" type="ORF">CQA58_02355</name>
</gene>
<dbReference type="Proteomes" id="UP000257045">
    <property type="component" value="Unassembled WGS sequence"/>
</dbReference>
<dbReference type="InterPro" id="IPR041682">
    <property type="entry name" value="AAA_14"/>
</dbReference>
<accession>A0A3D8J1P2</accession>
<name>A0A3D8J1P2_9HELI</name>
<proteinExistence type="predicted"/>
<sequence length="395" mass="46594">MTNLREMIEKYQERFLKTFKADYQRYLFKKINFEEKLVGIIGARGVGKTTMLFQRLLELKKIGKQCLYLSLDYPFLSSMNLSEFAFEFAERGGEYLLLDEVHKYNDFASHLKMIYDLSDLKVLFTGSCAMSILNAKSDLSRRVSIYELEGLSLREFLELSSKRHFEVFSLQEILEHHQEIVKELNVKSKDFENYLRFGYYPFYFCKKDTYFESLLNTINLSIDIDLTSLNLIEQRYTYKLKKLLEVICESEPFEVNYTKISTLAEISRVKLYDYLSYLNDAKLIRSVDMQCNGLAKMAKPAKIYMNNTNLMHIYKNPKIGNVRETFFVNQLTPQYKLQAHHKGDFIVEEKYIFEIGGKSKDFSQIKDLPHSFIVSDQGVTNQERNIPLWLFGFLY</sequence>
<evidence type="ECO:0000313" key="2">
    <source>
        <dbReference type="EMBL" id="RDU71408.1"/>
    </source>
</evidence>
<dbReference type="InterPro" id="IPR003593">
    <property type="entry name" value="AAA+_ATPase"/>
</dbReference>
<organism evidence="2 3">
    <name type="scientific">Helicobacter brantae</name>
    <dbReference type="NCBI Taxonomy" id="375927"/>
    <lineage>
        <taxon>Bacteria</taxon>
        <taxon>Pseudomonadati</taxon>
        <taxon>Campylobacterota</taxon>
        <taxon>Epsilonproteobacteria</taxon>
        <taxon>Campylobacterales</taxon>
        <taxon>Helicobacteraceae</taxon>
        <taxon>Helicobacter</taxon>
    </lineage>
</organism>
<dbReference type="Pfam" id="PF13173">
    <property type="entry name" value="AAA_14"/>
    <property type="match status" value="1"/>
</dbReference>
<feature type="domain" description="AAA+ ATPase" evidence="1">
    <location>
        <begin position="34"/>
        <end position="151"/>
    </location>
</feature>
<evidence type="ECO:0000259" key="1">
    <source>
        <dbReference type="SMART" id="SM00382"/>
    </source>
</evidence>
<keyword evidence="3" id="KW-1185">Reference proteome</keyword>
<protein>
    <submittedName>
        <fullName evidence="2">AAA family ATPase</fullName>
    </submittedName>
</protein>
<dbReference type="InterPro" id="IPR027417">
    <property type="entry name" value="P-loop_NTPase"/>
</dbReference>
<comment type="caution">
    <text evidence="2">The sequence shown here is derived from an EMBL/GenBank/DDBJ whole genome shotgun (WGS) entry which is preliminary data.</text>
</comment>
<dbReference type="AlphaFoldDB" id="A0A3D8J1P2"/>
<dbReference type="SMART" id="SM00382">
    <property type="entry name" value="AAA"/>
    <property type="match status" value="1"/>
</dbReference>
<dbReference type="PANTHER" id="PTHR42990:SF1">
    <property type="entry name" value="AAA+ ATPASE DOMAIN-CONTAINING PROTEIN"/>
    <property type="match status" value="1"/>
</dbReference>
<reference evidence="2 3" key="1">
    <citation type="submission" date="2018-04" db="EMBL/GenBank/DDBJ databases">
        <title>Novel Campyloabacter and Helicobacter Species and Strains.</title>
        <authorList>
            <person name="Mannion A.J."/>
            <person name="Shen Z."/>
            <person name="Fox J.G."/>
        </authorList>
    </citation>
    <scope>NUCLEOTIDE SEQUENCE [LARGE SCALE GENOMIC DNA]</scope>
    <source>
        <strain evidence="2 3">MIT 04-9366</strain>
    </source>
</reference>
<dbReference type="PANTHER" id="PTHR42990">
    <property type="entry name" value="ATPASE"/>
    <property type="match status" value="1"/>
</dbReference>
<evidence type="ECO:0000313" key="3">
    <source>
        <dbReference type="Proteomes" id="UP000257045"/>
    </source>
</evidence>